<name>A0A540VZ33_9ACTN</name>
<feature type="compositionally biased region" description="Low complexity" evidence="1">
    <location>
        <begin position="223"/>
        <end position="240"/>
    </location>
</feature>
<sequence length="332" mass="35565">MLTDFPPYQPHVNLGIHPDYGIIATTPTRLPAASWMLERLDFHPVPDHPTMFALNDQAHDGHTRTEQAIATLRMVGYEVNADAFLYPGEVGAPFYEMVPDRTALLPPVVAPDVAFAEHPWLGVIAATADTPNAVEHGKPILEANGWRHDAEADIYVLPTEVDRRTSLDRVAQAVTTMHRSDDLHVALQPALAEGVASRTASTTHGFRPVDQFPTRKFTVGDAARATSPALASRPPAAAVPQNSATAVSPAEQVEGYSWEIQAVQRDLANRDAPHPGRIHPTPPSVRTSTSSEGRVAAALATSPAATRVLTSHPIEAAPAPAAGRVSPATPRR</sequence>
<evidence type="ECO:0000313" key="3">
    <source>
        <dbReference type="Proteomes" id="UP000319103"/>
    </source>
</evidence>
<organism evidence="2 3">
    <name type="scientific">Kitasatospora acidiphila</name>
    <dbReference type="NCBI Taxonomy" id="2567942"/>
    <lineage>
        <taxon>Bacteria</taxon>
        <taxon>Bacillati</taxon>
        <taxon>Actinomycetota</taxon>
        <taxon>Actinomycetes</taxon>
        <taxon>Kitasatosporales</taxon>
        <taxon>Streptomycetaceae</taxon>
        <taxon>Kitasatospora</taxon>
    </lineage>
</organism>
<feature type="region of interest" description="Disordered" evidence="1">
    <location>
        <begin position="223"/>
        <end position="250"/>
    </location>
</feature>
<dbReference type="OrthoDB" id="4203675at2"/>
<feature type="compositionally biased region" description="Low complexity" evidence="1">
    <location>
        <begin position="284"/>
        <end position="296"/>
    </location>
</feature>
<evidence type="ECO:0000313" key="2">
    <source>
        <dbReference type="EMBL" id="TQF02010.1"/>
    </source>
</evidence>
<evidence type="ECO:0000256" key="1">
    <source>
        <dbReference type="SAM" id="MobiDB-lite"/>
    </source>
</evidence>
<dbReference type="EMBL" id="VIGB01000003">
    <property type="protein sequence ID" value="TQF02010.1"/>
    <property type="molecule type" value="Genomic_DNA"/>
</dbReference>
<proteinExistence type="predicted"/>
<protein>
    <submittedName>
        <fullName evidence="2">Uncharacterized protein</fullName>
    </submittedName>
</protein>
<gene>
    <name evidence="2" type="ORF">E6W39_06615</name>
</gene>
<dbReference type="AlphaFoldDB" id="A0A540VZ33"/>
<accession>A0A540VZ33</accession>
<feature type="region of interest" description="Disordered" evidence="1">
    <location>
        <begin position="311"/>
        <end position="332"/>
    </location>
</feature>
<feature type="region of interest" description="Disordered" evidence="1">
    <location>
        <begin position="270"/>
        <end position="296"/>
    </location>
</feature>
<keyword evidence="3" id="KW-1185">Reference proteome</keyword>
<comment type="caution">
    <text evidence="2">The sequence shown here is derived from an EMBL/GenBank/DDBJ whole genome shotgun (WGS) entry which is preliminary data.</text>
</comment>
<dbReference type="RefSeq" id="WP_141632726.1">
    <property type="nucleotide sequence ID" value="NZ_VIGB01000003.1"/>
</dbReference>
<dbReference type="Proteomes" id="UP000319103">
    <property type="component" value="Unassembled WGS sequence"/>
</dbReference>
<reference evidence="2 3" key="1">
    <citation type="submission" date="2019-06" db="EMBL/GenBank/DDBJ databases">
        <title>Description of Kitasatospora acidophila sp. nov. isolated from pine grove soil, and reclassification of Streptomyces novaecaesareae to Kitasatospora novaeceasareae comb. nov.</title>
        <authorList>
            <person name="Kim M.J."/>
        </authorList>
    </citation>
    <scope>NUCLEOTIDE SEQUENCE [LARGE SCALE GENOMIC DNA]</scope>
    <source>
        <strain evidence="2 3">MMS16-CNU292</strain>
    </source>
</reference>